<evidence type="ECO:0008006" key="3">
    <source>
        <dbReference type="Google" id="ProtNLM"/>
    </source>
</evidence>
<reference evidence="1" key="1">
    <citation type="submission" date="2023-05" db="EMBL/GenBank/DDBJ databases">
        <title>Genome and transcriptome analyses reveal genes involved in the formation of fine ridges on petal epidermal cells in Hibiscus trionum.</title>
        <authorList>
            <person name="Koshimizu S."/>
            <person name="Masuda S."/>
            <person name="Ishii T."/>
            <person name="Shirasu K."/>
            <person name="Hoshino A."/>
            <person name="Arita M."/>
        </authorList>
    </citation>
    <scope>NUCLEOTIDE SEQUENCE</scope>
    <source>
        <strain evidence="1">Hamamatsu line</strain>
    </source>
</reference>
<dbReference type="PANTHER" id="PTHR35218:SF9">
    <property type="entry name" value="ENDONUCLEASE_EXONUCLEASE_PHOSPHATASE DOMAIN-CONTAINING PROTEIN"/>
    <property type="match status" value="1"/>
</dbReference>
<gene>
    <name evidence="1" type="ORF">HRI_001759300</name>
</gene>
<dbReference type="PANTHER" id="PTHR35218">
    <property type="entry name" value="RNASE H DOMAIN-CONTAINING PROTEIN"/>
    <property type="match status" value="1"/>
</dbReference>
<dbReference type="EMBL" id="BSYR01000017">
    <property type="protein sequence ID" value="GMI80900.1"/>
    <property type="molecule type" value="Genomic_DNA"/>
</dbReference>
<dbReference type="InterPro" id="IPR036691">
    <property type="entry name" value="Endo/exonu/phosph_ase_sf"/>
</dbReference>
<evidence type="ECO:0000313" key="1">
    <source>
        <dbReference type="EMBL" id="GMI80900.1"/>
    </source>
</evidence>
<evidence type="ECO:0000313" key="2">
    <source>
        <dbReference type="Proteomes" id="UP001165190"/>
    </source>
</evidence>
<dbReference type="Gene3D" id="3.60.10.10">
    <property type="entry name" value="Endonuclease/exonuclease/phosphatase"/>
    <property type="match status" value="1"/>
</dbReference>
<comment type="caution">
    <text evidence="1">The sequence shown here is derived from an EMBL/GenBank/DDBJ whole genome shotgun (WGS) entry which is preliminary data.</text>
</comment>
<dbReference type="SUPFAM" id="SSF56219">
    <property type="entry name" value="DNase I-like"/>
    <property type="match status" value="1"/>
</dbReference>
<dbReference type="OrthoDB" id="913635at2759"/>
<protein>
    <recommendedName>
        <fullName evidence="3">Endonuclease/exonuclease/phosphatase domain-containing protein</fullName>
    </recommendedName>
</protein>
<dbReference type="AlphaFoldDB" id="A0A9W7LZT1"/>
<accession>A0A9W7LZT1</accession>
<proteinExistence type="predicted"/>
<dbReference type="Proteomes" id="UP001165190">
    <property type="component" value="Unassembled WGS sequence"/>
</dbReference>
<name>A0A9W7LZT1_HIBTR</name>
<keyword evidence="2" id="KW-1185">Reference proteome</keyword>
<organism evidence="1 2">
    <name type="scientific">Hibiscus trionum</name>
    <name type="common">Flower of an hour</name>
    <dbReference type="NCBI Taxonomy" id="183268"/>
    <lineage>
        <taxon>Eukaryota</taxon>
        <taxon>Viridiplantae</taxon>
        <taxon>Streptophyta</taxon>
        <taxon>Embryophyta</taxon>
        <taxon>Tracheophyta</taxon>
        <taxon>Spermatophyta</taxon>
        <taxon>Magnoliopsida</taxon>
        <taxon>eudicotyledons</taxon>
        <taxon>Gunneridae</taxon>
        <taxon>Pentapetalae</taxon>
        <taxon>rosids</taxon>
        <taxon>malvids</taxon>
        <taxon>Malvales</taxon>
        <taxon>Malvaceae</taxon>
        <taxon>Malvoideae</taxon>
        <taxon>Hibiscus</taxon>
    </lineage>
</organism>
<sequence>MKTLCWNYRGLGNPNTVQALLRYVTLNDPDLFFISETWIFKNKVDNIHRRLNMEGCFDVEKGENCVGLLLLWNDSLQVDLLFFSKSHIDVEIAQRTTRFRFIGMYRTHDRPRKHKDWELLDRLKGKSHLPWLLWGP</sequence>